<proteinExistence type="inferred from homology"/>
<dbReference type="RefSeq" id="WP_085103793.1">
    <property type="nucleotide sequence ID" value="NZ_FWZU01000005.1"/>
</dbReference>
<dbReference type="GO" id="GO:0016301">
    <property type="term" value="F:kinase activity"/>
    <property type="evidence" value="ECO:0007669"/>
    <property type="project" value="UniProtKB-KW"/>
</dbReference>
<dbReference type="Gene3D" id="6.10.340.10">
    <property type="match status" value="1"/>
</dbReference>
<dbReference type="Pfam" id="PF08448">
    <property type="entry name" value="PAS_4"/>
    <property type="match status" value="1"/>
</dbReference>
<dbReference type="Pfam" id="PF14827">
    <property type="entry name" value="dCache_3"/>
    <property type="match status" value="1"/>
</dbReference>
<evidence type="ECO:0000259" key="13">
    <source>
        <dbReference type="PROSITE" id="PS50112"/>
    </source>
</evidence>
<feature type="transmembrane region" description="Helical" evidence="11">
    <location>
        <begin position="12"/>
        <end position="30"/>
    </location>
</feature>
<evidence type="ECO:0000256" key="2">
    <source>
        <dbReference type="ARBA" id="ARBA00022553"/>
    </source>
</evidence>
<keyword evidence="4" id="KW-0547">Nucleotide-binding</keyword>
<dbReference type="PANTHER" id="PTHR32089">
    <property type="entry name" value="METHYL-ACCEPTING CHEMOTAXIS PROTEIN MCPB"/>
    <property type="match status" value="1"/>
</dbReference>
<gene>
    <name evidence="15" type="ORF">SAMN06295933_3079</name>
</gene>
<keyword evidence="2" id="KW-0597">Phosphoprotein</keyword>
<keyword evidence="11" id="KW-1133">Transmembrane helix</keyword>
<evidence type="ECO:0000259" key="12">
    <source>
        <dbReference type="PROSITE" id="PS50111"/>
    </source>
</evidence>
<evidence type="ECO:0000313" key="15">
    <source>
        <dbReference type="EMBL" id="SMF35418.1"/>
    </source>
</evidence>
<evidence type="ECO:0000256" key="7">
    <source>
        <dbReference type="ARBA" id="ARBA00023012"/>
    </source>
</evidence>
<evidence type="ECO:0000256" key="3">
    <source>
        <dbReference type="ARBA" id="ARBA00022679"/>
    </source>
</evidence>
<dbReference type="InterPro" id="IPR029150">
    <property type="entry name" value="dCache_3"/>
</dbReference>
<keyword evidence="3" id="KW-0808">Transferase</keyword>
<dbReference type="GO" id="GO:0000160">
    <property type="term" value="P:phosphorelay signal transduction system"/>
    <property type="evidence" value="ECO:0007669"/>
    <property type="project" value="UniProtKB-KW"/>
</dbReference>
<dbReference type="NCBIfam" id="TIGR00229">
    <property type="entry name" value="sensory_box"/>
    <property type="match status" value="1"/>
</dbReference>
<dbReference type="Gene3D" id="3.30.450.20">
    <property type="entry name" value="PAS domain"/>
    <property type="match status" value="1"/>
</dbReference>
<evidence type="ECO:0000256" key="10">
    <source>
        <dbReference type="PROSITE-ProRule" id="PRU00284"/>
    </source>
</evidence>
<dbReference type="OrthoDB" id="9816383at2"/>
<keyword evidence="11" id="KW-0812">Transmembrane</keyword>
<dbReference type="InterPro" id="IPR035965">
    <property type="entry name" value="PAS-like_dom_sf"/>
</dbReference>
<accession>A0A1X7EKH6</accession>
<dbReference type="InterPro" id="IPR029151">
    <property type="entry name" value="Sensor-like_sf"/>
</dbReference>
<keyword evidence="11" id="KW-0472">Membrane</keyword>
<comment type="subcellular location">
    <subcellularLocation>
        <location evidence="1">Membrane</location>
    </subcellularLocation>
</comment>
<keyword evidence="16" id="KW-1185">Reference proteome</keyword>
<evidence type="ECO:0000256" key="5">
    <source>
        <dbReference type="ARBA" id="ARBA00022777"/>
    </source>
</evidence>
<dbReference type="PROSITE" id="PS51257">
    <property type="entry name" value="PROKAR_LIPOPROTEIN"/>
    <property type="match status" value="1"/>
</dbReference>
<dbReference type="SMART" id="SM00283">
    <property type="entry name" value="MA"/>
    <property type="match status" value="1"/>
</dbReference>
<dbReference type="AlphaFoldDB" id="A0A1X7EKH6"/>
<keyword evidence="6" id="KW-0067">ATP-binding</keyword>
<dbReference type="GO" id="GO:0016020">
    <property type="term" value="C:membrane"/>
    <property type="evidence" value="ECO:0007669"/>
    <property type="project" value="UniProtKB-SubCell"/>
</dbReference>
<dbReference type="InterPro" id="IPR000014">
    <property type="entry name" value="PAS"/>
</dbReference>
<dbReference type="SUPFAM" id="SSF58104">
    <property type="entry name" value="Methyl-accepting chemotaxis protein (MCP) signaling domain"/>
    <property type="match status" value="1"/>
</dbReference>
<feature type="transmembrane region" description="Helical" evidence="11">
    <location>
        <begin position="318"/>
        <end position="339"/>
    </location>
</feature>
<reference evidence="16" key="1">
    <citation type="submission" date="2017-04" db="EMBL/GenBank/DDBJ databases">
        <authorList>
            <person name="Varghese N."/>
            <person name="Submissions S."/>
        </authorList>
    </citation>
    <scope>NUCLEOTIDE SEQUENCE [LARGE SCALE GENOMIC DNA]</scope>
    <source>
        <strain evidence="16">K3S</strain>
    </source>
</reference>
<dbReference type="PANTHER" id="PTHR32089:SF112">
    <property type="entry name" value="LYSOZYME-LIKE PROTEIN-RELATED"/>
    <property type="match status" value="1"/>
</dbReference>
<evidence type="ECO:0000256" key="6">
    <source>
        <dbReference type="ARBA" id="ARBA00022840"/>
    </source>
</evidence>
<comment type="similarity">
    <text evidence="9">Belongs to the methyl-accepting chemotaxis (MCP) protein family.</text>
</comment>
<dbReference type="InterPro" id="IPR013656">
    <property type="entry name" value="PAS_4"/>
</dbReference>
<dbReference type="EMBL" id="FWZU01000005">
    <property type="protein sequence ID" value="SMF35418.1"/>
    <property type="molecule type" value="Genomic_DNA"/>
</dbReference>
<evidence type="ECO:0000256" key="4">
    <source>
        <dbReference type="ARBA" id="ARBA00022741"/>
    </source>
</evidence>
<feature type="domain" description="PAS" evidence="13">
    <location>
        <begin position="396"/>
        <end position="440"/>
    </location>
</feature>
<dbReference type="Pfam" id="PF00015">
    <property type="entry name" value="MCPsignal"/>
    <property type="match status" value="1"/>
</dbReference>
<keyword evidence="8 10" id="KW-0807">Transducer</keyword>
<organism evidence="15 16">
    <name type="scientific">Desulfovibrio gilichinskyi</name>
    <dbReference type="NCBI Taxonomy" id="1519643"/>
    <lineage>
        <taxon>Bacteria</taxon>
        <taxon>Pseudomonadati</taxon>
        <taxon>Thermodesulfobacteriota</taxon>
        <taxon>Desulfovibrionia</taxon>
        <taxon>Desulfovibrionales</taxon>
        <taxon>Desulfovibrionaceae</taxon>
        <taxon>Desulfovibrio</taxon>
    </lineage>
</organism>
<dbReference type="Proteomes" id="UP000192906">
    <property type="component" value="Unassembled WGS sequence"/>
</dbReference>
<dbReference type="PROSITE" id="PS50885">
    <property type="entry name" value="HAMP"/>
    <property type="match status" value="1"/>
</dbReference>
<feature type="domain" description="Methyl-accepting transducer" evidence="12">
    <location>
        <begin position="537"/>
        <end position="773"/>
    </location>
</feature>
<evidence type="ECO:0000313" key="16">
    <source>
        <dbReference type="Proteomes" id="UP000192906"/>
    </source>
</evidence>
<dbReference type="InterPro" id="IPR004089">
    <property type="entry name" value="MCPsignal_dom"/>
</dbReference>
<feature type="domain" description="HAMP" evidence="14">
    <location>
        <begin position="341"/>
        <end position="395"/>
    </location>
</feature>
<dbReference type="PROSITE" id="PS50112">
    <property type="entry name" value="PAS"/>
    <property type="match status" value="1"/>
</dbReference>
<dbReference type="PROSITE" id="PS50111">
    <property type="entry name" value="CHEMOTAXIS_TRANSDUC_2"/>
    <property type="match status" value="1"/>
</dbReference>
<name>A0A1X7EKH6_9BACT</name>
<evidence type="ECO:0000256" key="9">
    <source>
        <dbReference type="ARBA" id="ARBA00029447"/>
    </source>
</evidence>
<keyword evidence="7" id="KW-0902">Two-component regulatory system</keyword>
<evidence type="ECO:0000259" key="14">
    <source>
        <dbReference type="PROSITE" id="PS50885"/>
    </source>
</evidence>
<dbReference type="InterPro" id="IPR003660">
    <property type="entry name" value="HAMP_dom"/>
</dbReference>
<evidence type="ECO:0000256" key="11">
    <source>
        <dbReference type="SAM" id="Phobius"/>
    </source>
</evidence>
<dbReference type="SUPFAM" id="SSF55785">
    <property type="entry name" value="PYP-like sensor domain (PAS domain)"/>
    <property type="match status" value="1"/>
</dbReference>
<dbReference type="Gene3D" id="1.10.287.950">
    <property type="entry name" value="Methyl-accepting chemotaxis protein"/>
    <property type="match status" value="1"/>
</dbReference>
<dbReference type="CDD" id="cd11386">
    <property type="entry name" value="MCP_signal"/>
    <property type="match status" value="1"/>
</dbReference>
<protein>
    <submittedName>
        <fullName evidence="15">Methyl-accepting chemotaxis sensory transducer with Pas/Pac sensor</fullName>
    </submittedName>
</protein>
<dbReference type="STRING" id="1519643.SAMN06295933_3079"/>
<evidence type="ECO:0000256" key="8">
    <source>
        <dbReference type="ARBA" id="ARBA00023224"/>
    </source>
</evidence>
<dbReference type="GO" id="GO:0005524">
    <property type="term" value="F:ATP binding"/>
    <property type="evidence" value="ECO:0007669"/>
    <property type="project" value="UniProtKB-KW"/>
</dbReference>
<sequence length="806" mass="87359">MKLKAKFILPQTLIIILLGCLSVFVIVNSFKSLQEMYLSSVVDNAFSSVTTGIDSTTKDAQDIAALFSQRTDVVEAFELAASGNIDDENSAESQQAREMLRKTLSLDLKGYEDLGTGKLQLHFHLPNGRSLVRLWRKKQAKRDGKWVDISDDISSFRQTVLDVNKQGTPVGGIELGRGGFAIRGLVPVKDKSGKALGSVEVLKNFKPILQNVEDAGIETMLFMNKDLLNTATALQDAAKFPVLFQNYVLVSAINKDKNLSLVNKELLDKGRKGRVITNRGRIALAALPIKDYRGNQIGILVGVINLSDMVALSEKANIVFIGSIAAMLIVPLFLMMFILRKAILSPLKLISGKIDDIILDRADLGSSIAIKYNDEIGDMTAVFNRLLSKLHIMVKEMEVYVHVLNAVPDPIFAVDDTEQVIMANTAMSELSALSDQELMNSKCTDVFRNTTCESEQCSVHMCKKSGRQEIADVVKMKDSARKDVYIQAVSDILKDKNGSLLGYVTVARNVTDLIIKEQNINEQLERINEVNKSTALVAGNIYRYSEDLEKEMGSVNESVGVQHQRLAETSTAMEQMNVSVLAVAESASSASGKSLHTRDMAQDGANIVGETRNAITAVRNQTESLNEIMDQLGTQAQSIGGVLGVINDIADQTNLLALNAAIEAARAGEAGRGFAVVADEVRKLAEKTVAATKEVEVVIKGIQDHAKSSKDLTAKTASLVVAAAESAEKSGTSLKAIVELADESAADVSNIAAAAEEQSASSEEINRAMHDVNELALSVSERVKDSANSLNNLVKLAEELDEISNK</sequence>
<keyword evidence="5" id="KW-0418">Kinase</keyword>
<evidence type="ECO:0000256" key="1">
    <source>
        <dbReference type="ARBA" id="ARBA00004370"/>
    </source>
</evidence>
<dbReference type="SUPFAM" id="SSF103190">
    <property type="entry name" value="Sensory domain-like"/>
    <property type="match status" value="1"/>
</dbReference>